<dbReference type="InterPro" id="IPR036188">
    <property type="entry name" value="FAD/NAD-bd_sf"/>
</dbReference>
<evidence type="ECO:0000313" key="16">
    <source>
        <dbReference type="EnsemblMetazoa" id="PHUM544470-PA"/>
    </source>
</evidence>
<evidence type="ECO:0000256" key="9">
    <source>
        <dbReference type="ARBA" id="ARBA00023027"/>
    </source>
</evidence>
<evidence type="ECO:0000256" key="1">
    <source>
        <dbReference type="ARBA" id="ARBA00001974"/>
    </source>
</evidence>
<name>E0W028_PEDHC</name>
<feature type="compositionally biased region" description="Pro residues" evidence="12">
    <location>
        <begin position="446"/>
        <end position="459"/>
    </location>
</feature>
<dbReference type="PRINTS" id="PR00411">
    <property type="entry name" value="PNDRDTASEI"/>
</dbReference>
<evidence type="ECO:0000256" key="10">
    <source>
        <dbReference type="ARBA" id="ARBA00023128"/>
    </source>
</evidence>
<dbReference type="OrthoDB" id="6029at2759"/>
<dbReference type="GO" id="GO:0006915">
    <property type="term" value="P:apoptotic process"/>
    <property type="evidence" value="ECO:0007669"/>
    <property type="project" value="UniProtKB-KW"/>
</dbReference>
<dbReference type="InterPro" id="IPR016156">
    <property type="entry name" value="FAD/NAD-linked_Rdtase_dimer_sf"/>
</dbReference>
<keyword evidence="4" id="KW-0285">Flavoprotein</keyword>
<dbReference type="eggNOG" id="KOG1346">
    <property type="taxonomic scope" value="Eukaryota"/>
</dbReference>
<dbReference type="FunCoup" id="E0W028">
    <property type="interactions" value="1172"/>
</dbReference>
<dbReference type="RefSeq" id="XP_002431722.1">
    <property type="nucleotide sequence ID" value="XM_002431677.1"/>
</dbReference>
<dbReference type="SUPFAM" id="SSF51905">
    <property type="entry name" value="FAD/NAD(P)-binding domain"/>
    <property type="match status" value="2"/>
</dbReference>
<keyword evidence="17" id="KW-1185">Reference proteome</keyword>
<dbReference type="Gene3D" id="3.50.50.60">
    <property type="entry name" value="FAD/NAD(P)-binding domain"/>
    <property type="match status" value="2"/>
</dbReference>
<dbReference type="GO" id="GO:0008860">
    <property type="term" value="F:ferredoxin-NAD+ reductase activity"/>
    <property type="evidence" value="ECO:0007669"/>
    <property type="project" value="UniProtKB-EC"/>
</dbReference>
<dbReference type="HOGENOM" id="CLU_003291_5_3_1"/>
<dbReference type="GO" id="GO:0005739">
    <property type="term" value="C:mitochondrion"/>
    <property type="evidence" value="ECO:0007669"/>
    <property type="project" value="UniProtKB-SubCell"/>
</dbReference>
<feature type="region of interest" description="Disordered" evidence="12">
    <location>
        <begin position="432"/>
        <end position="460"/>
    </location>
</feature>
<evidence type="ECO:0000259" key="13">
    <source>
        <dbReference type="Pfam" id="PF07992"/>
    </source>
</evidence>
<dbReference type="EnsemblMetazoa" id="PHUM544470-RA">
    <property type="protein sequence ID" value="PHUM544470-PA"/>
    <property type="gene ID" value="PHUM544470"/>
</dbReference>
<feature type="domain" description="Mitochondrial apoptosis-inducing factor C-terminal" evidence="14">
    <location>
        <begin position="373"/>
        <end position="497"/>
    </location>
</feature>
<reference evidence="15" key="1">
    <citation type="submission" date="2007-04" db="EMBL/GenBank/DDBJ databases">
        <title>Annotation of Pediculus humanus corporis strain USDA.</title>
        <authorList>
            <person name="Kirkness E."/>
            <person name="Hannick L."/>
            <person name="Hass B."/>
            <person name="Bruggner R."/>
            <person name="Lawson D."/>
            <person name="Bidwell S."/>
            <person name="Joardar V."/>
            <person name="Caler E."/>
            <person name="Walenz B."/>
            <person name="Inman J."/>
            <person name="Schobel S."/>
            <person name="Galinsky K."/>
            <person name="Amedeo P."/>
            <person name="Strausberg R."/>
        </authorList>
    </citation>
    <scope>NUCLEOTIDE SEQUENCE</scope>
    <source>
        <strain evidence="15">USDA</strain>
    </source>
</reference>
<evidence type="ECO:0000256" key="5">
    <source>
        <dbReference type="ARBA" id="ARBA00022703"/>
    </source>
</evidence>
<dbReference type="InterPro" id="IPR050446">
    <property type="entry name" value="FAD-oxidoreductase/Apoptosis"/>
</dbReference>
<reference evidence="15" key="2">
    <citation type="submission" date="2007-04" db="EMBL/GenBank/DDBJ databases">
        <title>The genome of the human body louse.</title>
        <authorList>
            <consortium name="The Human Body Louse Genome Consortium"/>
            <person name="Kirkness E."/>
            <person name="Walenz B."/>
            <person name="Hass B."/>
            <person name="Bruggner R."/>
            <person name="Strausberg R."/>
        </authorList>
    </citation>
    <scope>NUCLEOTIDE SEQUENCE</scope>
    <source>
        <strain evidence="15">USDA</strain>
    </source>
</reference>
<dbReference type="InterPro" id="IPR023753">
    <property type="entry name" value="FAD/NAD-binding_dom"/>
</dbReference>
<dbReference type="GO" id="GO:0071949">
    <property type="term" value="F:FAD binding"/>
    <property type="evidence" value="ECO:0007669"/>
    <property type="project" value="TreeGrafter"/>
</dbReference>
<keyword evidence="7" id="KW-0809">Transit peptide</keyword>
<evidence type="ECO:0000256" key="7">
    <source>
        <dbReference type="ARBA" id="ARBA00022946"/>
    </source>
</evidence>
<evidence type="ECO:0000259" key="14">
    <source>
        <dbReference type="Pfam" id="PF14721"/>
    </source>
</evidence>
<keyword evidence="5" id="KW-0053">Apoptosis</keyword>
<comment type="subcellular location">
    <subcellularLocation>
        <location evidence="2">Mitochondrion</location>
    </subcellularLocation>
</comment>
<comment type="cofactor">
    <cofactor evidence="1">
        <name>FAD</name>
        <dbReference type="ChEBI" id="CHEBI:57692"/>
    </cofactor>
</comment>
<organism>
    <name type="scientific">Pediculus humanus subsp. corporis</name>
    <name type="common">Body louse</name>
    <dbReference type="NCBI Taxonomy" id="121224"/>
    <lineage>
        <taxon>Eukaryota</taxon>
        <taxon>Metazoa</taxon>
        <taxon>Ecdysozoa</taxon>
        <taxon>Arthropoda</taxon>
        <taxon>Hexapoda</taxon>
        <taxon>Insecta</taxon>
        <taxon>Pterygota</taxon>
        <taxon>Neoptera</taxon>
        <taxon>Paraneoptera</taxon>
        <taxon>Psocodea</taxon>
        <taxon>Troctomorpha</taxon>
        <taxon>Phthiraptera</taxon>
        <taxon>Anoplura</taxon>
        <taxon>Pediculidae</taxon>
        <taxon>Pediculus</taxon>
    </lineage>
</organism>
<dbReference type="GeneID" id="8235682"/>
<keyword evidence="9" id="KW-0520">NAD</keyword>
<dbReference type="EMBL" id="DS235855">
    <property type="protein sequence ID" value="EEB18984.1"/>
    <property type="molecule type" value="Genomic_DNA"/>
</dbReference>
<dbReference type="GO" id="GO:0033108">
    <property type="term" value="P:mitochondrial respiratory chain complex assembly"/>
    <property type="evidence" value="ECO:0007669"/>
    <property type="project" value="TreeGrafter"/>
</dbReference>
<keyword evidence="10" id="KW-0496">Mitochondrion</keyword>
<keyword evidence="8 15" id="KW-0560">Oxidoreductase</keyword>
<evidence type="ECO:0000313" key="17">
    <source>
        <dbReference type="Proteomes" id="UP000009046"/>
    </source>
</evidence>
<dbReference type="KEGG" id="phu:Phum_PHUM544470"/>
<dbReference type="AlphaFoldDB" id="E0W028"/>
<dbReference type="PANTHER" id="PTHR43557">
    <property type="entry name" value="APOPTOSIS-INDUCING FACTOR 1"/>
    <property type="match status" value="1"/>
</dbReference>
<dbReference type="InParanoid" id="E0W028"/>
<dbReference type="PRINTS" id="PR00368">
    <property type="entry name" value="FADPNR"/>
</dbReference>
<reference evidence="16" key="3">
    <citation type="submission" date="2021-02" db="UniProtKB">
        <authorList>
            <consortium name="EnsemblMetazoa"/>
        </authorList>
    </citation>
    <scope>IDENTIFICATION</scope>
    <source>
        <strain evidence="16">USDA</strain>
    </source>
</reference>
<evidence type="ECO:0000256" key="4">
    <source>
        <dbReference type="ARBA" id="ARBA00022630"/>
    </source>
</evidence>
<evidence type="ECO:0000256" key="2">
    <source>
        <dbReference type="ARBA" id="ARBA00004173"/>
    </source>
</evidence>
<proteinExistence type="inferred from homology"/>
<dbReference type="CTD" id="8235682"/>
<evidence type="ECO:0000313" key="15">
    <source>
        <dbReference type="EMBL" id="EEB18984.1"/>
    </source>
</evidence>
<dbReference type="PANTHER" id="PTHR43557:SF4">
    <property type="entry name" value="APOPTOSIS-INDUCING FACTOR 1, MITOCHONDRIAL"/>
    <property type="match status" value="1"/>
</dbReference>
<dbReference type="GO" id="GO:0016174">
    <property type="term" value="F:NAD(P)H oxidase H2O2-forming activity"/>
    <property type="evidence" value="ECO:0007669"/>
    <property type="project" value="TreeGrafter"/>
</dbReference>
<protein>
    <submittedName>
        <fullName evidence="15 16">Programmed cell death protein 8, putative</fullName>
        <ecNumber evidence="15">1.18.1.3</ecNumber>
    </submittedName>
</protein>
<gene>
    <name evidence="16" type="primary">8235682</name>
    <name evidence="15" type="ORF">Phum_PHUM544470</name>
</gene>
<dbReference type="EC" id="1.18.1.3" evidence="15"/>
<keyword evidence="6" id="KW-0274">FAD</keyword>
<dbReference type="Gene3D" id="3.30.390.30">
    <property type="match status" value="1"/>
</dbReference>
<accession>E0W028</accession>
<dbReference type="GO" id="GO:0046983">
    <property type="term" value="F:protein dimerization activity"/>
    <property type="evidence" value="ECO:0007669"/>
    <property type="project" value="InterPro"/>
</dbReference>
<dbReference type="OMA" id="RSIFFEH"/>
<dbReference type="EMBL" id="AAZO01006615">
    <property type="status" value="NOT_ANNOTATED_CDS"/>
    <property type="molecule type" value="Genomic_DNA"/>
</dbReference>
<comment type="similarity">
    <text evidence="3">Belongs to the FAD-dependent oxidoreductase family.</text>
</comment>
<dbReference type="Pfam" id="PF07992">
    <property type="entry name" value="Pyr_redox_2"/>
    <property type="match status" value="1"/>
</dbReference>
<dbReference type="SMART" id="SM01353">
    <property type="entry name" value="AIF_C"/>
    <property type="match status" value="1"/>
</dbReference>
<feature type="domain" description="FAD/NAD(P)-binding" evidence="13">
    <location>
        <begin position="45"/>
        <end position="370"/>
    </location>
</feature>
<evidence type="ECO:0000256" key="12">
    <source>
        <dbReference type="SAM" id="MobiDB-lite"/>
    </source>
</evidence>
<evidence type="ECO:0000256" key="11">
    <source>
        <dbReference type="ARBA" id="ARBA00047786"/>
    </source>
</evidence>
<evidence type="ECO:0000256" key="3">
    <source>
        <dbReference type="ARBA" id="ARBA00006442"/>
    </source>
</evidence>
<evidence type="ECO:0000256" key="8">
    <source>
        <dbReference type="ARBA" id="ARBA00023002"/>
    </source>
</evidence>
<evidence type="ECO:0000256" key="6">
    <source>
        <dbReference type="ARBA" id="ARBA00022827"/>
    </source>
</evidence>
<dbReference type="VEuPathDB" id="VectorBase:PHUM544470"/>
<dbReference type="STRING" id="121224.E0W028"/>
<dbReference type="SUPFAM" id="SSF55424">
    <property type="entry name" value="FAD/NAD-linked reductases, dimerisation (C-terminal) domain"/>
    <property type="match status" value="1"/>
</dbReference>
<comment type="catalytic activity">
    <reaction evidence="11">
        <text>A + NADH + H(+) = AH2 + NAD(+)</text>
        <dbReference type="Rhea" id="RHEA:11356"/>
        <dbReference type="ChEBI" id="CHEBI:13193"/>
        <dbReference type="ChEBI" id="CHEBI:15378"/>
        <dbReference type="ChEBI" id="CHEBI:17499"/>
        <dbReference type="ChEBI" id="CHEBI:57540"/>
        <dbReference type="ChEBI" id="CHEBI:57945"/>
    </reaction>
</comment>
<dbReference type="Pfam" id="PF14721">
    <property type="entry name" value="AIF_C"/>
    <property type="match status" value="1"/>
</dbReference>
<dbReference type="Proteomes" id="UP000009046">
    <property type="component" value="Unassembled WGS sequence"/>
</dbReference>
<dbReference type="InterPro" id="IPR029324">
    <property type="entry name" value="AIF_C"/>
</dbReference>
<sequence length="516" mass="57781">MYKILKEEEIVVPEVPVEKKKQRRKRVACKDPPNSQHIPDSVPYLLIGGGTAAFSAFRSIKSMDPTAKVLVVSEEYEFPYMRPPLSKEMWFNSDPKDMENLMFKQWNGTVRRFVPRHFYKDVKDLLKNAKGGVTVLRGWSVTKIDPYKKKAYLDDGFPIKYEKCLIATGSTPKTLKVFQRSPPEVREMVQTYRDIFDFEDLRDVIDENDSVAIIGGGFLGSELACALARYGKKKNLKVYQIFKETGNMGKILPEYLSLWTTKKVEAEGVTVLPNSQVVDAFVGEKKLNLILNGGERIIVDHCVTAIGATPNTSLAKPSGLETHGELGGYLVNAELAARSNLYIAGDAACFYDIKLGRRRIEHHDHAVVSGRLAGENMVGAAKPYWHQSMFWSDLGPEVGYEAIGIVDATLPTVGVFAKKTDKDTPEAVVTATGDNIRSRTEEDAAPVPPAKGSPKPPQPGEDYGKGIIFYLRDDTVVGIVMWNVFNRMQIARQVLKDERKYENLNEVAKLFNIHEE</sequence>